<evidence type="ECO:0000256" key="1">
    <source>
        <dbReference type="ARBA" id="ARBA00001971"/>
    </source>
</evidence>
<keyword evidence="11" id="KW-1185">Reference proteome</keyword>
<keyword evidence="7" id="KW-0503">Monooxygenase</keyword>
<dbReference type="AlphaFoldDB" id="A0A8H4RFQ1"/>
<dbReference type="InterPro" id="IPR036396">
    <property type="entry name" value="Cyt_P450_sf"/>
</dbReference>
<evidence type="ECO:0000256" key="5">
    <source>
        <dbReference type="ARBA" id="ARBA00023002"/>
    </source>
</evidence>
<keyword evidence="4" id="KW-0479">Metal-binding</keyword>
<evidence type="ECO:0000256" key="6">
    <source>
        <dbReference type="ARBA" id="ARBA00023004"/>
    </source>
</evidence>
<dbReference type="Proteomes" id="UP000566819">
    <property type="component" value="Unassembled WGS sequence"/>
</dbReference>
<dbReference type="InterPro" id="IPR047146">
    <property type="entry name" value="Cyt_P450_E_CYP52_fungi"/>
</dbReference>
<feature type="domain" description="Heterokaryon incompatibility" evidence="9">
    <location>
        <begin position="520"/>
        <end position="655"/>
    </location>
</feature>
<dbReference type="Pfam" id="PF06985">
    <property type="entry name" value="HET"/>
    <property type="match status" value="1"/>
</dbReference>
<keyword evidence="6" id="KW-0408">Iron</keyword>
<evidence type="ECO:0000256" key="7">
    <source>
        <dbReference type="ARBA" id="ARBA00023033"/>
    </source>
</evidence>
<reference evidence="10 11" key="1">
    <citation type="submission" date="2020-03" db="EMBL/GenBank/DDBJ databases">
        <title>Draft Genome Sequence of Cudoniella acicularis.</title>
        <authorList>
            <person name="Buettner E."/>
            <person name="Kellner H."/>
        </authorList>
    </citation>
    <scope>NUCLEOTIDE SEQUENCE [LARGE SCALE GENOMIC DNA]</scope>
    <source>
        <strain evidence="10 11">DSM 108380</strain>
    </source>
</reference>
<dbReference type="GO" id="GO:0005506">
    <property type="term" value="F:iron ion binding"/>
    <property type="evidence" value="ECO:0007669"/>
    <property type="project" value="InterPro"/>
</dbReference>
<dbReference type="InterPro" id="IPR001128">
    <property type="entry name" value="Cyt_P450"/>
</dbReference>
<feature type="region of interest" description="Disordered" evidence="8">
    <location>
        <begin position="465"/>
        <end position="530"/>
    </location>
</feature>
<dbReference type="OrthoDB" id="1470350at2759"/>
<proteinExistence type="inferred from homology"/>
<evidence type="ECO:0000256" key="8">
    <source>
        <dbReference type="SAM" id="MobiDB-lite"/>
    </source>
</evidence>
<dbReference type="InterPro" id="IPR002974">
    <property type="entry name" value="Cyt_P450_E_CYP52_ascomycetes"/>
</dbReference>
<feature type="compositionally biased region" description="Polar residues" evidence="8">
    <location>
        <begin position="468"/>
        <end position="484"/>
    </location>
</feature>
<evidence type="ECO:0000313" key="10">
    <source>
        <dbReference type="EMBL" id="KAF4628456.1"/>
    </source>
</evidence>
<comment type="caution">
    <text evidence="10">The sequence shown here is derived from an EMBL/GenBank/DDBJ whole genome shotgun (WGS) entry which is preliminary data.</text>
</comment>
<protein>
    <recommendedName>
        <fullName evidence="9">Heterokaryon incompatibility domain-containing protein</fullName>
    </recommendedName>
</protein>
<dbReference type="EMBL" id="JAAMPI010000810">
    <property type="protein sequence ID" value="KAF4628456.1"/>
    <property type="molecule type" value="Genomic_DNA"/>
</dbReference>
<evidence type="ECO:0000259" key="9">
    <source>
        <dbReference type="Pfam" id="PF06985"/>
    </source>
</evidence>
<comment type="similarity">
    <text evidence="2">Belongs to the cytochrome P450 family.</text>
</comment>
<evidence type="ECO:0000256" key="4">
    <source>
        <dbReference type="ARBA" id="ARBA00022723"/>
    </source>
</evidence>
<keyword evidence="5" id="KW-0560">Oxidoreductase</keyword>
<comment type="cofactor">
    <cofactor evidence="1">
        <name>heme</name>
        <dbReference type="ChEBI" id="CHEBI:30413"/>
    </cofactor>
</comment>
<dbReference type="Pfam" id="PF00067">
    <property type="entry name" value="p450"/>
    <property type="match status" value="1"/>
</dbReference>
<dbReference type="PRINTS" id="PR01239">
    <property type="entry name" value="EP450IICYP52"/>
</dbReference>
<dbReference type="InterPro" id="IPR010730">
    <property type="entry name" value="HET"/>
</dbReference>
<accession>A0A8H4RFQ1</accession>
<sequence>MSSFVSSTLASGTEGGEKFQLRSALSLRIAVLTLLLVLFSFNHFRRRSQRKLEDAIAEQHNCKPVLPRVPYKWPLALDLLKVQYDAHLSGHTLEALTKYITIAGTIRLELWGVTGYITTDPENVETILSTRFEDYGLGSRRIASLPLLGEGIFSQDGHPWKRSRELIRRQFVRVQKQTLQVFAPHVDELVSTLEQAATVGEIVDLKPLFFEFTLNSTTELLFGEPHSSLPKKDRDALRDSFDYAALGVGIRVRLADLAPLYNPAKFKSSCKVVRDWATFFADKALRYKDEVGEEKASEKYSFIIDLWKEMRDEALVRDQLLHILIAGRDSTACLLSWTFFHLTRNPDILGRLIKEVSGVPSDIIITRGLYPQLALNFRFANKTTILPCGGGPDGQSPVLIPKGSGVGWSSYHLHRRESIYGPDSRVYCPQRWESGELIQKAGLGAGSKPTYVALSYTWGDPYPDNAVLPTSPNEVNTSPQSSEAMSEDPKSRARVIPRNSNSTDQRPAETPLRDQSKATSRTTQSNRQNTINLDGRTFQVGHNLCLALLHLRSRTHPLVLWVDAVCINQGDMEERNEQVTIMSFIYQRARKVVVWLGMKENKNQPDLFRYMSFDWNAGQTRQLATFLDGKAEARYSSKPDQITFTRLAESSYWARLISQEVVNDKFEAMLRLFDTRNAKFTDTMKLESLIEVFSKNGCAELRDRVYGLLGLANDTYTFATVDSGVDSVEEYINSLDPELESLPEPQRGVGSFKVDYSRSFYDIWVDVVNSQVSNSTPKDAASTSDLLQEERRIRVVRTAGVIQEAFAKKWRRKLLVFIFLGKVSPFYSSTPKFKKTNKTQTQRINERPIIRAIGYLSGEIVHLGPEYTSLVGSFRAQQEWLSSWEDHYRKPSDLETLRRVDEKYTAKIMGYEDKDLARTREIRNPSTVAWRVAGGGRPKTSDPSYAVEFDKMWESMHKSEESKAKAPRICLGTDYLITLVPSAVMVGDVVVRFWNCDAAILMRPINPQVVGANSSFMLVGRADVAEVSDRKATPGFDIRAEEGLLGNSTSGFEKATRVTGAVYVDMNFQTLQIITASIST</sequence>
<feature type="compositionally biased region" description="Polar residues" evidence="8">
    <location>
        <begin position="517"/>
        <end position="530"/>
    </location>
</feature>
<dbReference type="PANTHER" id="PTHR24287">
    <property type="entry name" value="P450, PUTATIVE (EUROFUNG)-RELATED"/>
    <property type="match status" value="1"/>
</dbReference>
<keyword evidence="3" id="KW-0349">Heme</keyword>
<dbReference type="GO" id="GO:0020037">
    <property type="term" value="F:heme binding"/>
    <property type="evidence" value="ECO:0007669"/>
    <property type="project" value="InterPro"/>
</dbReference>
<evidence type="ECO:0000256" key="3">
    <source>
        <dbReference type="ARBA" id="ARBA00022617"/>
    </source>
</evidence>
<gene>
    <name evidence="10" type="ORF">G7Y89_g9693</name>
</gene>
<dbReference type="GO" id="GO:0016712">
    <property type="term" value="F:oxidoreductase activity, acting on paired donors, with incorporation or reduction of molecular oxygen, reduced flavin or flavoprotein as one donor, and incorporation of one atom of oxygen"/>
    <property type="evidence" value="ECO:0007669"/>
    <property type="project" value="InterPro"/>
</dbReference>
<dbReference type="SUPFAM" id="SSF48264">
    <property type="entry name" value="Cytochrome P450"/>
    <property type="match status" value="1"/>
</dbReference>
<dbReference type="Gene3D" id="1.10.630.10">
    <property type="entry name" value="Cytochrome P450"/>
    <property type="match status" value="1"/>
</dbReference>
<dbReference type="PANTHER" id="PTHR24287:SF1">
    <property type="entry name" value="P450, PUTATIVE (EUROFUNG)-RELATED"/>
    <property type="match status" value="1"/>
</dbReference>
<evidence type="ECO:0000256" key="2">
    <source>
        <dbReference type="ARBA" id="ARBA00010617"/>
    </source>
</evidence>
<evidence type="ECO:0000313" key="11">
    <source>
        <dbReference type="Proteomes" id="UP000566819"/>
    </source>
</evidence>
<name>A0A8H4RFQ1_9HELO</name>
<organism evidence="10 11">
    <name type="scientific">Cudoniella acicularis</name>
    <dbReference type="NCBI Taxonomy" id="354080"/>
    <lineage>
        <taxon>Eukaryota</taxon>
        <taxon>Fungi</taxon>
        <taxon>Dikarya</taxon>
        <taxon>Ascomycota</taxon>
        <taxon>Pezizomycotina</taxon>
        <taxon>Leotiomycetes</taxon>
        <taxon>Helotiales</taxon>
        <taxon>Tricladiaceae</taxon>
        <taxon>Cudoniella</taxon>
    </lineage>
</organism>